<dbReference type="CDD" id="cd08648">
    <property type="entry name" value="FMT_core_Formyl-FH4-Hydrolase_C"/>
    <property type="match status" value="1"/>
</dbReference>
<dbReference type="EC" id="3.5.1.10" evidence="3 4"/>
<dbReference type="PANTHER" id="PTHR42706">
    <property type="entry name" value="FORMYLTETRAHYDROFOLATE DEFORMYLASE"/>
    <property type="match status" value="1"/>
</dbReference>
<dbReference type="CDD" id="cd04875">
    <property type="entry name" value="ACT_F4HF-DF"/>
    <property type="match status" value="1"/>
</dbReference>
<dbReference type="AlphaFoldDB" id="A0A118KPM2"/>
<keyword evidence="1 3" id="KW-0554">One-carbon metabolism</keyword>
<dbReference type="GO" id="GO:0008864">
    <property type="term" value="F:formyltetrahydrofolate deformylase activity"/>
    <property type="evidence" value="ECO:0007669"/>
    <property type="project" value="UniProtKB-UniRule"/>
</dbReference>
<evidence type="ECO:0000256" key="2">
    <source>
        <dbReference type="ARBA" id="ARBA00022801"/>
    </source>
</evidence>
<comment type="function">
    <text evidence="3">Catalyzes the hydrolysis of 10-formyltetrahydrofolate (formyl-FH4) to formate and tetrahydrofolate (FH4).</text>
</comment>
<sequence>MTADSRPDQFVLTLSCPSAAGQVAAVVGFLERHRCYVDALNVFDDDLSNHFFVRCVFHPTDETLQIDALRQEFGPIATALGGGGEGAAQWAIHDVNARPKVLIMVSKLEHCLADLLFRWRMGELKMDIVGIVSNHPDFEPLAAQHGLPFRHFPITADTKAQQEAQWLDFFESSGAELVILARYMQVLSQETSAKLANRAINIHHSFLPGFKGAKPYHQAHARGVKLIGATAHFVTDDLDEGPIIEQVVERVDHALRPEQLLAVGRDVECITLARAVKAFIERRVFLNGDRTVVFS</sequence>
<name>A0A118KPM2_BURCE</name>
<organism evidence="6 7">
    <name type="scientific">Burkholderia cepacia</name>
    <name type="common">Pseudomonas cepacia</name>
    <dbReference type="NCBI Taxonomy" id="292"/>
    <lineage>
        <taxon>Bacteria</taxon>
        <taxon>Pseudomonadati</taxon>
        <taxon>Pseudomonadota</taxon>
        <taxon>Betaproteobacteria</taxon>
        <taxon>Burkholderiales</taxon>
        <taxon>Burkholderiaceae</taxon>
        <taxon>Burkholderia</taxon>
        <taxon>Burkholderia cepacia complex</taxon>
    </lineage>
</organism>
<comment type="catalytic activity">
    <reaction evidence="3">
        <text>(6R)-10-formyltetrahydrofolate + H2O = (6S)-5,6,7,8-tetrahydrofolate + formate + H(+)</text>
        <dbReference type="Rhea" id="RHEA:19833"/>
        <dbReference type="ChEBI" id="CHEBI:15377"/>
        <dbReference type="ChEBI" id="CHEBI:15378"/>
        <dbReference type="ChEBI" id="CHEBI:15740"/>
        <dbReference type="ChEBI" id="CHEBI:57453"/>
        <dbReference type="ChEBI" id="CHEBI:195366"/>
        <dbReference type="EC" id="3.5.1.10"/>
    </reaction>
</comment>
<dbReference type="NCBIfam" id="TIGR00655">
    <property type="entry name" value="PurU"/>
    <property type="match status" value="1"/>
</dbReference>
<keyword evidence="3" id="KW-0658">Purine biosynthesis</keyword>
<dbReference type="GO" id="GO:0006189">
    <property type="term" value="P:'de novo' IMP biosynthetic process"/>
    <property type="evidence" value="ECO:0007669"/>
    <property type="project" value="UniProtKB-UniRule"/>
</dbReference>
<dbReference type="InterPro" id="IPR045865">
    <property type="entry name" value="ACT-like_dom_sf"/>
</dbReference>
<reference evidence="6 7" key="1">
    <citation type="submission" date="2015-11" db="EMBL/GenBank/DDBJ databases">
        <title>Expanding the genomic diversity of Burkholderia species for the development of highly accurate diagnostics.</title>
        <authorList>
            <person name="Sahl J."/>
            <person name="Keim P."/>
            <person name="Wagner D."/>
        </authorList>
    </citation>
    <scope>NUCLEOTIDE SEQUENCE [LARGE SCALE GENOMIC DNA]</scope>
    <source>
        <strain evidence="6 7">MSMB1302</strain>
    </source>
</reference>
<evidence type="ECO:0000313" key="6">
    <source>
        <dbReference type="EMBL" id="KVK78578.1"/>
    </source>
</evidence>
<proteinExistence type="inferred from homology"/>
<comment type="caution">
    <text evidence="6">The sequence shown here is derived from an EMBL/GenBank/DDBJ whole genome shotgun (WGS) entry which is preliminary data.</text>
</comment>
<evidence type="ECO:0000256" key="4">
    <source>
        <dbReference type="NCBIfam" id="TIGR00655"/>
    </source>
</evidence>
<evidence type="ECO:0000256" key="3">
    <source>
        <dbReference type="HAMAP-Rule" id="MF_01927"/>
    </source>
</evidence>
<dbReference type="SUPFAM" id="SSF55021">
    <property type="entry name" value="ACT-like"/>
    <property type="match status" value="1"/>
</dbReference>
<dbReference type="GO" id="GO:0006730">
    <property type="term" value="P:one-carbon metabolic process"/>
    <property type="evidence" value="ECO:0007669"/>
    <property type="project" value="UniProtKB-KW"/>
</dbReference>
<dbReference type="EMBL" id="LOYH01000075">
    <property type="protein sequence ID" value="KVK78578.1"/>
    <property type="molecule type" value="Genomic_DNA"/>
</dbReference>
<dbReference type="NCBIfam" id="NF004684">
    <property type="entry name" value="PRK06027.1"/>
    <property type="match status" value="1"/>
</dbReference>
<dbReference type="InterPro" id="IPR041729">
    <property type="entry name" value="Formyl-FH4-Hydrolase_C"/>
</dbReference>
<protein>
    <recommendedName>
        <fullName evidence="3 4">Formyltetrahydrofolate deformylase</fullName>
        <ecNumber evidence="3 4">3.5.1.10</ecNumber>
    </recommendedName>
    <alternativeName>
        <fullName evidence="3">Formyl-FH(4) hydrolase</fullName>
    </alternativeName>
</protein>
<dbReference type="PRINTS" id="PR01575">
    <property type="entry name" value="FFH4HYDRLASE"/>
</dbReference>
<comment type="pathway">
    <text evidence="3">Purine metabolism; IMP biosynthesis via de novo pathway; formate from 10-formyl-5,6,7,8-tetrahydrofolate: step 1/1.</text>
</comment>
<dbReference type="InterPro" id="IPR002376">
    <property type="entry name" value="Formyl_transf_N"/>
</dbReference>
<dbReference type="UniPathway" id="UPA00074">
    <property type="reaction ID" value="UER00170"/>
</dbReference>
<dbReference type="PIRSF" id="PIRSF036480">
    <property type="entry name" value="FormyFH4_hydr"/>
    <property type="match status" value="1"/>
</dbReference>
<evidence type="ECO:0000313" key="7">
    <source>
        <dbReference type="Proteomes" id="UP000069001"/>
    </source>
</evidence>
<dbReference type="PANTHER" id="PTHR42706:SF1">
    <property type="entry name" value="FORMYLTETRAHYDROFOLATE DEFORMYLASE 2, MITOCHONDRIAL"/>
    <property type="match status" value="1"/>
</dbReference>
<feature type="active site" evidence="3">
    <location>
        <position position="239"/>
    </location>
</feature>
<dbReference type="InterPro" id="IPR044074">
    <property type="entry name" value="PurU_ACT"/>
</dbReference>
<dbReference type="Pfam" id="PF00551">
    <property type="entry name" value="Formyl_trans_N"/>
    <property type="match status" value="1"/>
</dbReference>
<dbReference type="HAMAP" id="MF_01927">
    <property type="entry name" value="PurU"/>
    <property type="match status" value="1"/>
</dbReference>
<dbReference type="SUPFAM" id="SSF53328">
    <property type="entry name" value="Formyltransferase"/>
    <property type="match status" value="1"/>
</dbReference>
<keyword evidence="2 3" id="KW-0378">Hydrolase</keyword>
<dbReference type="Proteomes" id="UP000069001">
    <property type="component" value="Unassembled WGS sequence"/>
</dbReference>
<dbReference type="Gene3D" id="3.40.50.170">
    <property type="entry name" value="Formyl transferase, N-terminal domain"/>
    <property type="match status" value="1"/>
</dbReference>
<dbReference type="Gene3D" id="3.30.70.260">
    <property type="match status" value="1"/>
</dbReference>
<gene>
    <name evidence="3" type="primary">purU</name>
    <name evidence="6" type="ORF">WS90_19730</name>
</gene>
<dbReference type="InterPro" id="IPR004810">
    <property type="entry name" value="PurU"/>
</dbReference>
<accession>A0A118KPM2</accession>
<evidence type="ECO:0000256" key="1">
    <source>
        <dbReference type="ARBA" id="ARBA00022563"/>
    </source>
</evidence>
<feature type="domain" description="Formyl transferase N-terminal" evidence="5">
    <location>
        <begin position="100"/>
        <end position="275"/>
    </location>
</feature>
<comment type="similarity">
    <text evidence="3">Belongs to the PurU family.</text>
</comment>
<evidence type="ECO:0000259" key="5">
    <source>
        <dbReference type="Pfam" id="PF00551"/>
    </source>
</evidence>
<dbReference type="InterPro" id="IPR036477">
    <property type="entry name" value="Formyl_transf_N_sf"/>
</dbReference>
<dbReference type="RefSeq" id="WP_059525222.1">
    <property type="nucleotide sequence ID" value="NZ_LOXZ01000032.1"/>
</dbReference>